<evidence type="ECO:0000256" key="11">
    <source>
        <dbReference type="ARBA" id="ARBA00060050"/>
    </source>
</evidence>
<evidence type="ECO:0000256" key="6">
    <source>
        <dbReference type="ARBA" id="ARBA00039449"/>
    </source>
</evidence>
<comment type="function">
    <text evidence="11">Alpha-N-methyltransferase that methylates the N-terminus of target proteins containing the N-terminal motif [Ala/Pro/Ser]-Pro-Lys when the initiator Met is cleaved. Specifically catalyzes mono-, di- or tri-methylation of exposed alpha-amino group of Ala or Ser residue in the [Ala/Ser]-Pro-Lys motif and mono- or di-methylation of Pro in the Pro-Pro-Lys motif.</text>
</comment>
<accession>A0A0D6R484</accession>
<feature type="binding site" evidence="12">
    <location>
        <position position="109"/>
    </location>
    <ligand>
        <name>S-adenosyl-L-methionine</name>
        <dbReference type="ChEBI" id="CHEBI:59789"/>
    </ligand>
</feature>
<keyword evidence="3" id="KW-0808">Transferase</keyword>
<sequence>METETETDRGAGADVGVAVEGLDSEGRTFSNTKEMWAEEIGQDGQADIKEWYNKGVGYWQQVEASVDGVLGGYGHVSGRDVRDSNAFLVEIMGKRLREAGHHLVALDCGAGVGRVTENLLLKHFHEVDLVEPVLHFLESAREKLKAANQSKSETHRAANFYCTPLQDFTPEAGRYDVIWVQWCIGHLTDADFVAFFNRAKAGLKPGGFFVLKENIARNGFVLDKEDHSVTRSDAYIQELFSQTGLYLYKTKAQKGFPKELFPVKMYALTTDPPSIVQDLPQQRRSKRETNKPCIIR</sequence>
<feature type="region of interest" description="Disordered" evidence="13">
    <location>
        <begin position="274"/>
        <end position="296"/>
    </location>
</feature>
<dbReference type="GO" id="GO:0005737">
    <property type="term" value="C:cytoplasm"/>
    <property type="evidence" value="ECO:0007669"/>
    <property type="project" value="TreeGrafter"/>
</dbReference>
<dbReference type="InterPro" id="IPR029063">
    <property type="entry name" value="SAM-dependent_MTases_sf"/>
</dbReference>
<keyword evidence="4 12" id="KW-0949">S-adenosyl-L-methionine</keyword>
<protein>
    <recommendedName>
        <fullName evidence="6">Alpha N-terminal protein methyltransferase 1</fullName>
        <ecNumber evidence="5">2.1.1.244</ecNumber>
    </recommendedName>
    <alternativeName>
        <fullName evidence="7">X-Pro-Lys N-terminal protein methyltransferase 1</fullName>
    </alternativeName>
</protein>
<dbReference type="PIRSF" id="PIRSF016958">
    <property type="entry name" value="DUF858_MeTrfase_lik"/>
    <property type="match status" value="1"/>
</dbReference>
<comment type="similarity">
    <text evidence="1">Belongs to the methyltransferase superfamily. NTM1 family.</text>
</comment>
<feature type="binding site" evidence="12">
    <location>
        <position position="114"/>
    </location>
    <ligand>
        <name>S-adenosyl-L-methionine</name>
        <dbReference type="ChEBI" id="CHEBI:59789"/>
    </ligand>
</feature>
<evidence type="ECO:0000256" key="10">
    <source>
        <dbReference type="ARBA" id="ARBA00048167"/>
    </source>
</evidence>
<evidence type="ECO:0000256" key="12">
    <source>
        <dbReference type="PIRSR" id="PIRSR016958-1"/>
    </source>
</evidence>
<feature type="binding site" evidence="12">
    <location>
        <position position="181"/>
    </location>
    <ligand>
        <name>S-adenosyl-L-methionine</name>
        <dbReference type="ChEBI" id="CHEBI:59789"/>
    </ligand>
</feature>
<organism evidence="14">
    <name type="scientific">Araucaria cunninghamii</name>
    <name type="common">Hoop pine</name>
    <name type="synonym">Moreton Bay pine</name>
    <dbReference type="NCBI Taxonomy" id="56994"/>
    <lineage>
        <taxon>Eukaryota</taxon>
        <taxon>Viridiplantae</taxon>
        <taxon>Streptophyta</taxon>
        <taxon>Embryophyta</taxon>
        <taxon>Tracheophyta</taxon>
        <taxon>Spermatophyta</taxon>
        <taxon>Pinopsida</taxon>
        <taxon>Pinidae</taxon>
        <taxon>Conifers II</taxon>
        <taxon>Araucariales</taxon>
        <taxon>Araucariaceae</taxon>
        <taxon>Araucaria</taxon>
    </lineage>
</organism>
<evidence type="ECO:0000256" key="8">
    <source>
        <dbReference type="ARBA" id="ARBA00047306"/>
    </source>
</evidence>
<dbReference type="PANTHER" id="PTHR12753:SF0">
    <property type="entry name" value="ALPHA N-TERMINAL PROTEIN METHYLTRANSFERASE 1"/>
    <property type="match status" value="1"/>
</dbReference>
<dbReference type="AlphaFoldDB" id="A0A0D6R484"/>
<comment type="catalytic activity">
    <reaction evidence="8">
        <text>N-terminal L-seryl-L-prolyl-L-lysyl-[protein] + 3 S-adenosyl-L-methionine = N-terminal N,N,N-trimethyl-L-seryl-L-prolyl-L-lysyl-[protein] + 3 S-adenosyl-L-homocysteine + 3 H(+)</text>
        <dbReference type="Rhea" id="RHEA:54724"/>
        <dbReference type="Rhea" id="RHEA-COMP:13789"/>
        <dbReference type="Rhea" id="RHEA-COMP:13973"/>
        <dbReference type="ChEBI" id="CHEBI:15378"/>
        <dbReference type="ChEBI" id="CHEBI:57856"/>
        <dbReference type="ChEBI" id="CHEBI:59789"/>
        <dbReference type="ChEBI" id="CHEBI:138061"/>
        <dbReference type="ChEBI" id="CHEBI:138317"/>
        <dbReference type="EC" id="2.1.1.244"/>
    </reaction>
</comment>
<keyword evidence="2" id="KW-0489">Methyltransferase</keyword>
<reference evidence="14" key="1">
    <citation type="submission" date="2015-03" db="EMBL/GenBank/DDBJ databases">
        <title>A transcriptome of Araucaria cunninghamii, an australian fine timber species.</title>
        <authorList>
            <person name="Jing Yi C.J.Y."/>
            <person name="Yin San L.Y.S."/>
            <person name="Abdul Karim S.S."/>
            <person name="Wan Azmi N.N."/>
            <person name="Hercus R.R."/>
            <person name="Croft L.L."/>
        </authorList>
    </citation>
    <scope>NUCLEOTIDE SEQUENCE</scope>
    <source>
        <strain evidence="14">MI0301</strain>
        <tissue evidence="14">Leaf</tissue>
    </source>
</reference>
<evidence type="ECO:0000256" key="4">
    <source>
        <dbReference type="ARBA" id="ARBA00022691"/>
    </source>
</evidence>
<name>A0A0D6R484_ARACU</name>
<dbReference type="CDD" id="cd02440">
    <property type="entry name" value="AdoMet_MTases"/>
    <property type="match status" value="1"/>
</dbReference>
<dbReference type="EC" id="2.1.1.244" evidence="5"/>
<evidence type="ECO:0000256" key="9">
    <source>
        <dbReference type="ARBA" id="ARBA00047885"/>
    </source>
</evidence>
<comment type="catalytic activity">
    <reaction evidence="10">
        <text>N-terminal L-alanyl-L-prolyl-L-lysyl-[protein] + 3 S-adenosyl-L-methionine = N-terminal N,N,N-trimethyl-L-alanyl-L-prolyl-L-lysyl-[protein] + 3 S-adenosyl-L-homocysteine + 3 H(+)</text>
        <dbReference type="Rhea" id="RHEA:54712"/>
        <dbReference type="Rhea" id="RHEA-COMP:13785"/>
        <dbReference type="Rhea" id="RHEA-COMP:13971"/>
        <dbReference type="ChEBI" id="CHEBI:15378"/>
        <dbReference type="ChEBI" id="CHEBI:57856"/>
        <dbReference type="ChEBI" id="CHEBI:59789"/>
        <dbReference type="ChEBI" id="CHEBI:138057"/>
        <dbReference type="ChEBI" id="CHEBI:138315"/>
        <dbReference type="EC" id="2.1.1.244"/>
    </reaction>
</comment>
<evidence type="ECO:0000256" key="2">
    <source>
        <dbReference type="ARBA" id="ARBA00022603"/>
    </source>
</evidence>
<evidence type="ECO:0000256" key="3">
    <source>
        <dbReference type="ARBA" id="ARBA00022679"/>
    </source>
</evidence>
<dbReference type="GO" id="GO:0032259">
    <property type="term" value="P:methylation"/>
    <property type="evidence" value="ECO:0007669"/>
    <property type="project" value="UniProtKB-KW"/>
</dbReference>
<evidence type="ECO:0000256" key="1">
    <source>
        <dbReference type="ARBA" id="ARBA00009059"/>
    </source>
</evidence>
<evidence type="ECO:0000256" key="5">
    <source>
        <dbReference type="ARBA" id="ARBA00039112"/>
    </source>
</evidence>
<dbReference type="Pfam" id="PF05891">
    <property type="entry name" value="Methyltransf_PK"/>
    <property type="match status" value="1"/>
</dbReference>
<dbReference type="EMBL" id="GCKF01020798">
    <property type="protein sequence ID" value="JAG98652.1"/>
    <property type="molecule type" value="Transcribed_RNA"/>
</dbReference>
<proteinExistence type="inferred from homology"/>
<dbReference type="FunFam" id="3.40.50.150:FF:000025">
    <property type="entry name" value="N-terminal Xaa-Pro-Lys N-methyltransferase 1"/>
    <property type="match status" value="1"/>
</dbReference>
<dbReference type="InterPro" id="IPR008576">
    <property type="entry name" value="MeTrfase_NTM1"/>
</dbReference>
<dbReference type="Gene3D" id="3.40.50.150">
    <property type="entry name" value="Vaccinia Virus protein VP39"/>
    <property type="match status" value="1"/>
</dbReference>
<dbReference type="SUPFAM" id="SSF53335">
    <property type="entry name" value="S-adenosyl-L-methionine-dependent methyltransferases"/>
    <property type="match status" value="1"/>
</dbReference>
<comment type="catalytic activity">
    <reaction evidence="9">
        <text>N-terminal L-prolyl-L-prolyl-L-lysyl-[protein] + 2 S-adenosyl-L-methionine = N-terminal N,N-dimethyl-L-prolyl-L-prolyl-L-lysyl-[protein] + 2 S-adenosyl-L-homocysteine + 2 H(+)</text>
        <dbReference type="Rhea" id="RHEA:54736"/>
        <dbReference type="Rhea" id="RHEA-COMP:13787"/>
        <dbReference type="Rhea" id="RHEA-COMP:13974"/>
        <dbReference type="ChEBI" id="CHEBI:15378"/>
        <dbReference type="ChEBI" id="CHEBI:57856"/>
        <dbReference type="ChEBI" id="CHEBI:59789"/>
        <dbReference type="ChEBI" id="CHEBI:138059"/>
        <dbReference type="ChEBI" id="CHEBI:138318"/>
        <dbReference type="EC" id="2.1.1.244"/>
    </reaction>
</comment>
<evidence type="ECO:0000313" key="14">
    <source>
        <dbReference type="EMBL" id="JAG98652.1"/>
    </source>
</evidence>
<evidence type="ECO:0000256" key="7">
    <source>
        <dbReference type="ARBA" id="ARBA00043129"/>
    </source>
</evidence>
<dbReference type="PANTHER" id="PTHR12753">
    <property type="entry name" value="AD-003 - RELATED"/>
    <property type="match status" value="1"/>
</dbReference>
<dbReference type="GO" id="GO:0071885">
    <property type="term" value="F:N-terminal protein N-methyltransferase activity"/>
    <property type="evidence" value="ECO:0007669"/>
    <property type="project" value="UniProtKB-EC"/>
</dbReference>
<evidence type="ECO:0000256" key="13">
    <source>
        <dbReference type="SAM" id="MobiDB-lite"/>
    </source>
</evidence>
<feature type="binding site" evidence="12">
    <location>
        <begin position="165"/>
        <end position="166"/>
    </location>
    <ligand>
        <name>S-adenosyl-L-methionine</name>
        <dbReference type="ChEBI" id="CHEBI:59789"/>
    </ligand>
</feature>